<evidence type="ECO:0000256" key="5">
    <source>
        <dbReference type="ARBA" id="ARBA00022857"/>
    </source>
</evidence>
<evidence type="ECO:0000256" key="2">
    <source>
        <dbReference type="ARBA" id="ARBA00009723"/>
    </source>
</evidence>
<keyword evidence="12" id="KW-1185">Reference proteome</keyword>
<keyword evidence="6 11" id="KW-0560">Oxidoreductase</keyword>
<dbReference type="InterPro" id="IPR006401">
    <property type="entry name" value="Rib_reduct_arc"/>
</dbReference>
<sequence>MNSIMRPHVFINVAASADGRISDESRRQIRISCEEDMQRVDRLRAESDAIVVGIGTVLSDDPRLTVKSQALREERVKNGRTPNPLRVVVDSRARTPLNARVLDGEAETLVAVSDLADEERVAALREKASVFVAGQEKVDLRALMEYLYSIGVRRVMVEGGARLNHSLIAEGLVDEIMVYYGGMIIGNGPCIADGPSFKPPVPLELVRVSRLGSGVLAVWKVLADKS</sequence>
<evidence type="ECO:0000259" key="10">
    <source>
        <dbReference type="Pfam" id="PF01872"/>
    </source>
</evidence>
<dbReference type="EMBL" id="CP002588">
    <property type="protein sequence ID" value="AEA46941.1"/>
    <property type="molecule type" value="Genomic_DNA"/>
</dbReference>
<dbReference type="InterPro" id="IPR050765">
    <property type="entry name" value="Riboflavin_Biosynth_HTPR"/>
</dbReference>
<dbReference type="InterPro" id="IPR024072">
    <property type="entry name" value="DHFR-like_dom_sf"/>
</dbReference>
<evidence type="ECO:0000256" key="9">
    <source>
        <dbReference type="NCBIfam" id="TIGR01508"/>
    </source>
</evidence>
<evidence type="ECO:0000256" key="8">
    <source>
        <dbReference type="ARBA" id="ARBA00049020"/>
    </source>
</evidence>
<evidence type="ECO:0000256" key="7">
    <source>
        <dbReference type="ARBA" id="ARBA00047550"/>
    </source>
</evidence>
<comment type="subunit">
    <text evidence="3">Homodimer.</text>
</comment>
<name>F2KSH2_ARCVS</name>
<dbReference type="PANTHER" id="PTHR38011">
    <property type="entry name" value="DIHYDROFOLATE REDUCTASE FAMILY PROTEIN (AFU_ORTHOLOGUE AFUA_8G06820)"/>
    <property type="match status" value="1"/>
</dbReference>
<dbReference type="HOGENOM" id="CLU_036590_4_1_2"/>
<evidence type="ECO:0000313" key="11">
    <source>
        <dbReference type="EMBL" id="AEA46941.1"/>
    </source>
</evidence>
<evidence type="ECO:0000256" key="1">
    <source>
        <dbReference type="ARBA" id="ARBA00005104"/>
    </source>
</evidence>
<dbReference type="EC" id="1.1.1.302" evidence="9"/>
<dbReference type="PANTHER" id="PTHR38011:SF7">
    <property type="entry name" value="2,5-DIAMINO-6-RIBOSYLAMINO-4(3H)-PYRIMIDINONE 5'-PHOSPHATE REDUCTASE"/>
    <property type="match status" value="1"/>
</dbReference>
<dbReference type="RefSeq" id="WP_013683605.1">
    <property type="nucleotide sequence ID" value="NC_015320.1"/>
</dbReference>
<organism evidence="11 12">
    <name type="scientific">Archaeoglobus veneficus (strain DSM 11195 / SNP6)</name>
    <dbReference type="NCBI Taxonomy" id="693661"/>
    <lineage>
        <taxon>Archaea</taxon>
        <taxon>Methanobacteriati</taxon>
        <taxon>Methanobacteriota</taxon>
        <taxon>Archaeoglobi</taxon>
        <taxon>Archaeoglobales</taxon>
        <taxon>Archaeoglobaceae</taxon>
        <taxon>Archaeoglobus</taxon>
    </lineage>
</organism>
<dbReference type="NCBIfam" id="TIGR00227">
    <property type="entry name" value="ribD_Cterm"/>
    <property type="match status" value="1"/>
</dbReference>
<gene>
    <name evidence="11" type="ordered locus">Arcve_0930</name>
</gene>
<dbReference type="STRING" id="693661.Arcve_0930"/>
<comment type="catalytic activity">
    <reaction evidence="8">
        <text>2,5-diamino-6-(1-D-ribitylamino)pyrimidin-4(3H)-one 5'-phosphate + NADP(+) = 2,5-diamino-6-(1-D-ribosylamino)pyrimidin-4(3H)-one 5'-phosphate + NADPH + H(+)</text>
        <dbReference type="Rhea" id="RHEA:27278"/>
        <dbReference type="ChEBI" id="CHEBI:15378"/>
        <dbReference type="ChEBI" id="CHEBI:57783"/>
        <dbReference type="ChEBI" id="CHEBI:58349"/>
        <dbReference type="ChEBI" id="CHEBI:58890"/>
        <dbReference type="ChEBI" id="CHEBI:59545"/>
        <dbReference type="EC" id="1.1.1.302"/>
    </reaction>
</comment>
<proteinExistence type="inferred from homology"/>
<protein>
    <recommendedName>
        <fullName evidence="9">2,5-diamino-6-(ribosylamino)-4(3H)-pyrimidinone 5'-phosphate reductase</fullName>
        <ecNumber evidence="9">1.1.1.302</ecNumber>
    </recommendedName>
</protein>
<evidence type="ECO:0000313" key="12">
    <source>
        <dbReference type="Proteomes" id="UP000008136"/>
    </source>
</evidence>
<dbReference type="UniPathway" id="UPA00275"/>
<dbReference type="GO" id="GO:0008703">
    <property type="term" value="F:5-amino-6-(5-phosphoribosylamino)uracil reductase activity"/>
    <property type="evidence" value="ECO:0007669"/>
    <property type="project" value="InterPro"/>
</dbReference>
<evidence type="ECO:0000256" key="4">
    <source>
        <dbReference type="ARBA" id="ARBA00022619"/>
    </source>
</evidence>
<keyword evidence="4" id="KW-0686">Riboflavin biosynthesis</keyword>
<dbReference type="KEGG" id="ave:Arcve_0930"/>
<comment type="catalytic activity">
    <reaction evidence="7">
        <text>2,5-diamino-6-(1-D-ribitylamino)pyrimidin-4(3H)-one 5'-phosphate + NAD(+) = 2,5-diamino-6-(1-D-ribosylamino)pyrimidin-4(3H)-one 5'-phosphate + NADH + H(+)</text>
        <dbReference type="Rhea" id="RHEA:27274"/>
        <dbReference type="ChEBI" id="CHEBI:15378"/>
        <dbReference type="ChEBI" id="CHEBI:57540"/>
        <dbReference type="ChEBI" id="CHEBI:57945"/>
        <dbReference type="ChEBI" id="CHEBI:58890"/>
        <dbReference type="ChEBI" id="CHEBI:59545"/>
        <dbReference type="EC" id="1.1.1.302"/>
    </reaction>
</comment>
<evidence type="ECO:0000256" key="3">
    <source>
        <dbReference type="ARBA" id="ARBA00011738"/>
    </source>
</evidence>
<dbReference type="Pfam" id="PF01872">
    <property type="entry name" value="RibD_C"/>
    <property type="match status" value="1"/>
</dbReference>
<feature type="domain" description="Bacterial bifunctional deaminase-reductase C-terminal" evidence="10">
    <location>
        <begin position="7"/>
        <end position="216"/>
    </location>
</feature>
<evidence type="ECO:0000256" key="6">
    <source>
        <dbReference type="ARBA" id="ARBA00023002"/>
    </source>
</evidence>
<dbReference type="GeneID" id="10394036"/>
<accession>F2KSH2</accession>
<dbReference type="AlphaFoldDB" id="F2KSH2"/>
<dbReference type="eggNOG" id="arCOG01484">
    <property type="taxonomic scope" value="Archaea"/>
</dbReference>
<reference evidence="11 12" key="1">
    <citation type="submission" date="2011-03" db="EMBL/GenBank/DDBJ databases">
        <title>The complete genome of Archaeoglobus veneficus SNP6.</title>
        <authorList>
            <consortium name="US DOE Joint Genome Institute (JGI-PGF)"/>
            <person name="Lucas S."/>
            <person name="Copeland A."/>
            <person name="Lapidus A."/>
            <person name="Bruce D."/>
            <person name="Goodwin L."/>
            <person name="Pitluck S."/>
            <person name="Kyrpides N."/>
            <person name="Mavromatis K."/>
            <person name="Pagani I."/>
            <person name="Ivanova N."/>
            <person name="Mikhailova N."/>
            <person name="Lu M."/>
            <person name="Detter J.C."/>
            <person name="Tapia R."/>
            <person name="Han C."/>
            <person name="Land M."/>
            <person name="Hauser L."/>
            <person name="Markowitz V."/>
            <person name="Cheng J.-F."/>
            <person name="Hugenholtz P."/>
            <person name="Woyke T."/>
            <person name="Wu D."/>
            <person name="Spring S."/>
            <person name="Brambilla E."/>
            <person name="Klenk H.-P."/>
            <person name="Eisen J.A."/>
        </authorList>
    </citation>
    <scope>NUCLEOTIDE SEQUENCE [LARGE SCALE GENOMIC DNA]</scope>
    <source>
        <strain>SNP6</strain>
    </source>
</reference>
<dbReference type="InterPro" id="IPR011549">
    <property type="entry name" value="RibD_C"/>
</dbReference>
<dbReference type="InterPro" id="IPR002734">
    <property type="entry name" value="RibDG_C"/>
</dbReference>
<keyword evidence="5" id="KW-0521">NADP</keyword>
<comment type="similarity">
    <text evidence="2">Belongs to the HTP reductase family.</text>
</comment>
<dbReference type="GO" id="GO:0009231">
    <property type="term" value="P:riboflavin biosynthetic process"/>
    <property type="evidence" value="ECO:0007669"/>
    <property type="project" value="UniProtKB-UniPathway"/>
</dbReference>
<comment type="pathway">
    <text evidence="1">Cofactor biosynthesis; riboflavin biosynthesis.</text>
</comment>
<dbReference type="Gene3D" id="3.40.430.10">
    <property type="entry name" value="Dihydrofolate Reductase, subunit A"/>
    <property type="match status" value="1"/>
</dbReference>
<dbReference type="SUPFAM" id="SSF53597">
    <property type="entry name" value="Dihydrofolate reductase-like"/>
    <property type="match status" value="1"/>
</dbReference>
<dbReference type="Proteomes" id="UP000008136">
    <property type="component" value="Chromosome"/>
</dbReference>
<dbReference type="NCBIfam" id="TIGR01508">
    <property type="entry name" value="rib_reduct_arch"/>
    <property type="match status" value="1"/>
</dbReference>
<dbReference type="GO" id="GO:0050661">
    <property type="term" value="F:NADP binding"/>
    <property type="evidence" value="ECO:0007669"/>
    <property type="project" value="InterPro"/>
</dbReference>